<evidence type="ECO:0000313" key="2">
    <source>
        <dbReference type="Proteomes" id="UP000053647"/>
    </source>
</evidence>
<reference evidence="1 2" key="1">
    <citation type="submission" date="2014-06" db="EMBL/GenBank/DDBJ databases">
        <authorList>
            <consortium name="DOE Joint Genome Institute"/>
            <person name="Kuo A."/>
            <person name="Kohler A."/>
            <person name="Nagy L.G."/>
            <person name="Floudas D."/>
            <person name="Copeland A."/>
            <person name="Barry K.W."/>
            <person name="Cichocki N."/>
            <person name="Veneault-Fourrey C."/>
            <person name="LaButti K."/>
            <person name="Lindquist E.A."/>
            <person name="Lipzen A."/>
            <person name="Lundell T."/>
            <person name="Morin E."/>
            <person name="Murat C."/>
            <person name="Sun H."/>
            <person name="Tunlid A."/>
            <person name="Henrissat B."/>
            <person name="Grigoriev I.V."/>
            <person name="Hibbett D.S."/>
            <person name="Martin F."/>
            <person name="Nordberg H.P."/>
            <person name="Cantor M.N."/>
            <person name="Hua S.X."/>
        </authorList>
    </citation>
    <scope>NUCLEOTIDE SEQUENCE [LARGE SCALE GENOMIC DNA]</scope>
    <source>
        <strain evidence="1 2">ATCC 200175</strain>
    </source>
</reference>
<name>A0A0C9T9Q1_PAXIN</name>
<dbReference type="EMBL" id="KN819365">
    <property type="protein sequence ID" value="KIJ12355.1"/>
    <property type="molecule type" value="Genomic_DNA"/>
</dbReference>
<dbReference type="OrthoDB" id="2343366at2759"/>
<evidence type="ECO:0000313" key="1">
    <source>
        <dbReference type="EMBL" id="KIJ12355.1"/>
    </source>
</evidence>
<dbReference type="HOGENOM" id="CLU_044503_1_0_1"/>
<organism evidence="1 2">
    <name type="scientific">Paxillus involutus ATCC 200175</name>
    <dbReference type="NCBI Taxonomy" id="664439"/>
    <lineage>
        <taxon>Eukaryota</taxon>
        <taxon>Fungi</taxon>
        <taxon>Dikarya</taxon>
        <taxon>Basidiomycota</taxon>
        <taxon>Agaricomycotina</taxon>
        <taxon>Agaricomycetes</taxon>
        <taxon>Agaricomycetidae</taxon>
        <taxon>Boletales</taxon>
        <taxon>Paxilineae</taxon>
        <taxon>Paxillaceae</taxon>
        <taxon>Paxillus</taxon>
    </lineage>
</organism>
<accession>A0A0C9T9Q1</accession>
<evidence type="ECO:0008006" key="3">
    <source>
        <dbReference type="Google" id="ProtNLM"/>
    </source>
</evidence>
<dbReference type="SUPFAM" id="SSF53300">
    <property type="entry name" value="vWA-like"/>
    <property type="match status" value="1"/>
</dbReference>
<proteinExistence type="predicted"/>
<dbReference type="InterPro" id="IPR036465">
    <property type="entry name" value="vWFA_dom_sf"/>
</dbReference>
<protein>
    <recommendedName>
        <fullName evidence="3">VWFA domain-containing protein</fullName>
    </recommendedName>
</protein>
<reference evidence="2" key="2">
    <citation type="submission" date="2015-01" db="EMBL/GenBank/DDBJ databases">
        <title>Evolutionary Origins and Diversification of the Mycorrhizal Mutualists.</title>
        <authorList>
            <consortium name="DOE Joint Genome Institute"/>
            <consortium name="Mycorrhizal Genomics Consortium"/>
            <person name="Kohler A."/>
            <person name="Kuo A."/>
            <person name="Nagy L.G."/>
            <person name="Floudas D."/>
            <person name="Copeland A."/>
            <person name="Barry K.W."/>
            <person name="Cichocki N."/>
            <person name="Veneault-Fourrey C."/>
            <person name="LaButti K."/>
            <person name="Lindquist E.A."/>
            <person name="Lipzen A."/>
            <person name="Lundell T."/>
            <person name="Morin E."/>
            <person name="Murat C."/>
            <person name="Riley R."/>
            <person name="Ohm R."/>
            <person name="Sun H."/>
            <person name="Tunlid A."/>
            <person name="Henrissat B."/>
            <person name="Grigoriev I.V."/>
            <person name="Hibbett D.S."/>
            <person name="Martin F."/>
        </authorList>
    </citation>
    <scope>NUCLEOTIDE SEQUENCE [LARGE SCALE GENOMIC DNA]</scope>
    <source>
        <strain evidence="2">ATCC 200175</strain>
    </source>
</reference>
<sequence>MATAGQGSHTHRDSYSIILHDQVTEIICVNDLTKSPDELLDLLLPKGPKGGNAFNKALQAAEKVMTQCWADERRFRRPPVIIFLSDGIASFSNGTVQKLFRQAAQNGKALSLHAILFGPTTTSSGLRRMITVALDEQSKTPTLASTPSSFHEALDTVNLGQTFLGIAESLRKPRGALIQ</sequence>
<dbReference type="Gene3D" id="3.40.50.410">
    <property type="entry name" value="von Willebrand factor, type A domain"/>
    <property type="match status" value="1"/>
</dbReference>
<dbReference type="Proteomes" id="UP000053647">
    <property type="component" value="Unassembled WGS sequence"/>
</dbReference>
<gene>
    <name evidence="1" type="ORF">PAXINDRAFT_83070</name>
</gene>
<dbReference type="CDD" id="cd00198">
    <property type="entry name" value="vWFA"/>
    <property type="match status" value="1"/>
</dbReference>
<keyword evidence="2" id="KW-1185">Reference proteome</keyword>
<dbReference type="AlphaFoldDB" id="A0A0C9T9Q1"/>